<dbReference type="EMBL" id="JAUPBM010000204">
    <property type="protein sequence ID" value="MDO7021439.1"/>
    <property type="molecule type" value="Genomic_DNA"/>
</dbReference>
<feature type="domain" description="Abortive phage infection protein C-terminal" evidence="1">
    <location>
        <begin position="241"/>
        <end position="395"/>
    </location>
</feature>
<dbReference type="Proteomes" id="UP001175147">
    <property type="component" value="Unassembled WGS sequence"/>
</dbReference>
<evidence type="ECO:0000313" key="3">
    <source>
        <dbReference type="Proteomes" id="UP001175147"/>
    </source>
</evidence>
<organism evidence="2 3">
    <name type="scientific">Brachyspira innocens</name>
    <dbReference type="NCBI Taxonomy" id="13264"/>
    <lineage>
        <taxon>Bacteria</taxon>
        <taxon>Pseudomonadati</taxon>
        <taxon>Spirochaetota</taxon>
        <taxon>Spirochaetia</taxon>
        <taxon>Brachyspirales</taxon>
        <taxon>Brachyspiraceae</taxon>
        <taxon>Brachyspira</taxon>
    </lineage>
</organism>
<sequence length="413" mass="49081">MTELENTIIKNKLLELQEREDIKEFISMRKRENDNTIPLCFVIFTLQRFLNNYSSEILTDITDGPDDNMIDIFNINTKNKNNIINIFQVKYKTESNLNTTIQSNDIESFLNKIEKVFIRGDIDNIRFNNYLLAKYNEYKDLEKSSHIRFNLFLVTNGNDISEYDKKEIDKFEKRNHLFKVKVINDFNFFITKIHNSEDSIYKMTLESQEHLTIKDSIISYVVNVKTYEICSLYEKYGEHILDENVRKRIKSQLNNKIKKSIVDEPKMFWYKNNGISIICKRAEIIPLGGMTTIELEEPYIINGGQTTTTLYNIFKKDRNNKIFYDSSILVRIYQTTQQDLIDKIVIGTNQQNKITEYDLRSKNENLKKLKIFFESKDISLLIERNVEEKINKKRNITSDYLLQIYCSMYRKVP</sequence>
<dbReference type="Pfam" id="PF10592">
    <property type="entry name" value="AIPR"/>
    <property type="match status" value="1"/>
</dbReference>
<feature type="non-terminal residue" evidence="2">
    <location>
        <position position="413"/>
    </location>
</feature>
<accession>A0ABT8Z1U1</accession>
<reference evidence="2" key="1">
    <citation type="submission" date="2023-07" db="EMBL/GenBank/DDBJ databases">
        <title>Mucosal microbiota of week-old chicken and adult hens.</title>
        <authorList>
            <person name="Volf J."/>
            <person name="Karasova D."/>
            <person name="Crhanova M."/>
            <person name="Faldynova M."/>
            <person name="Prikrylova H."/>
            <person name="Zeman M."/>
            <person name="Babak V."/>
            <person name="Rajova J."/>
            <person name="Rychlik I."/>
        </authorList>
    </citation>
    <scope>NUCLEOTIDE SEQUENCE</scope>
    <source>
        <strain evidence="2">ET902</strain>
    </source>
</reference>
<proteinExistence type="predicted"/>
<dbReference type="InterPro" id="IPR018891">
    <property type="entry name" value="AIPR_C"/>
</dbReference>
<keyword evidence="3" id="KW-1185">Reference proteome</keyword>
<gene>
    <name evidence="2" type="ORF">Q5M86_11715</name>
</gene>
<comment type="caution">
    <text evidence="2">The sequence shown here is derived from an EMBL/GenBank/DDBJ whole genome shotgun (WGS) entry which is preliminary data.</text>
</comment>
<dbReference type="RefSeq" id="WP_304392463.1">
    <property type="nucleotide sequence ID" value="NZ_JAUPBM010000204.1"/>
</dbReference>
<name>A0ABT8Z1U1_9SPIR</name>
<evidence type="ECO:0000313" key="2">
    <source>
        <dbReference type="EMBL" id="MDO7021439.1"/>
    </source>
</evidence>
<evidence type="ECO:0000259" key="1">
    <source>
        <dbReference type="Pfam" id="PF10592"/>
    </source>
</evidence>
<protein>
    <submittedName>
        <fullName evidence="2">AIPR family protein</fullName>
    </submittedName>
</protein>